<dbReference type="PROSITE" id="PS50113">
    <property type="entry name" value="PAC"/>
    <property type="match status" value="1"/>
</dbReference>
<dbReference type="PANTHER" id="PTHR47429">
    <property type="entry name" value="PROTEIN TWIN LOV 1"/>
    <property type="match status" value="1"/>
</dbReference>
<dbReference type="GO" id="GO:0005634">
    <property type="term" value="C:nucleus"/>
    <property type="evidence" value="ECO:0007669"/>
    <property type="project" value="TreeGrafter"/>
</dbReference>
<evidence type="ECO:0000256" key="3">
    <source>
        <dbReference type="ARBA" id="ARBA00022991"/>
    </source>
</evidence>
<dbReference type="AlphaFoldDB" id="A0A9P6VFB2"/>
<name>A0A9P6VFB2_9HELO</name>
<evidence type="ECO:0000313" key="7">
    <source>
        <dbReference type="Proteomes" id="UP000785200"/>
    </source>
</evidence>
<evidence type="ECO:0000256" key="4">
    <source>
        <dbReference type="SAM" id="MobiDB-lite"/>
    </source>
</evidence>
<dbReference type="InterPro" id="IPR035965">
    <property type="entry name" value="PAS-like_dom_sf"/>
</dbReference>
<dbReference type="EMBL" id="VNKQ01000014">
    <property type="protein sequence ID" value="KAG0646773.1"/>
    <property type="molecule type" value="Genomic_DNA"/>
</dbReference>
<dbReference type="OrthoDB" id="447251at2759"/>
<dbReference type="SUPFAM" id="SSF55785">
    <property type="entry name" value="PYP-like sensor domain (PAS domain)"/>
    <property type="match status" value="1"/>
</dbReference>
<evidence type="ECO:0000256" key="2">
    <source>
        <dbReference type="ARBA" id="ARBA00022643"/>
    </source>
</evidence>
<keyword evidence="2" id="KW-0288">FMN</keyword>
<keyword evidence="3" id="KW-0157">Chromophore</keyword>
<sequence>MASPPPGIALFRPSISSPRRHPERPSTAASGIYENPKPLRAFATDPPDEILSTSHPRQYSLDKRSELLFSTEHLKTIFDDPSLLHRFTSFLSQSRPSAVPILVYYLDAVKALKALGYSNGIAESLEPIRGFDFTLTTSAPSTNPDLEEKAQLAFDALVREDLPAYITHTYIQTVSLSIQRRITGTLPAHLQEASEGLCEVFCLTDPSRPDNPIVFASEEFNKTTQYGMGYIIGRNCRFLQGPKTNQYSVRRIRENVERGVEHCEVFLNYRRDGSPFMNLLMTSPLKDSRGVIRYFIGAQVDVSGLVKECSDMESLKRLVIKTNAKGEDAAEPEEAAALVDEFTELTKMLNNQELDTVRQWGGKMHKGSQEEVSGHSNIKDGNWNKPRLLINSTSPDGFRDAARGSGKLSGIFENYLLVRPYPSLRILFASPSLRVPGILQSPFMNKIGGSQRVRDELTQALADCRGVTARVRWVSKSDVEGYHRWIHCTPLLGSNGAVGVWMIVIVDEEVSQSREKRSRVAPPIDPKYGRSIPFMDTKEQNVKDFGECEEAG</sequence>
<keyword evidence="1" id="KW-0285">Flavoprotein</keyword>
<dbReference type="InterPro" id="IPR000014">
    <property type="entry name" value="PAS"/>
</dbReference>
<evidence type="ECO:0000313" key="6">
    <source>
        <dbReference type="EMBL" id="KAG0646773.1"/>
    </source>
</evidence>
<dbReference type="InterPro" id="IPR000700">
    <property type="entry name" value="PAS-assoc_C"/>
</dbReference>
<gene>
    <name evidence="6" type="ORF">D0Z07_6409</name>
</gene>
<accession>A0A9P6VFB2</accession>
<organism evidence="6 7">
    <name type="scientific">Hyphodiscus hymeniophilus</name>
    <dbReference type="NCBI Taxonomy" id="353542"/>
    <lineage>
        <taxon>Eukaryota</taxon>
        <taxon>Fungi</taxon>
        <taxon>Dikarya</taxon>
        <taxon>Ascomycota</taxon>
        <taxon>Pezizomycotina</taxon>
        <taxon>Leotiomycetes</taxon>
        <taxon>Helotiales</taxon>
        <taxon>Hyphodiscaceae</taxon>
        <taxon>Hyphodiscus</taxon>
    </lineage>
</organism>
<feature type="domain" description="PAC" evidence="5">
    <location>
        <begin position="261"/>
        <end position="314"/>
    </location>
</feature>
<dbReference type="Pfam" id="PF13426">
    <property type="entry name" value="PAS_9"/>
    <property type="match status" value="1"/>
</dbReference>
<keyword evidence="7" id="KW-1185">Reference proteome</keyword>
<comment type="caution">
    <text evidence="6">The sequence shown here is derived from an EMBL/GenBank/DDBJ whole genome shotgun (WGS) entry which is preliminary data.</text>
</comment>
<feature type="region of interest" description="Disordered" evidence="4">
    <location>
        <begin position="1"/>
        <end position="38"/>
    </location>
</feature>
<dbReference type="Gene3D" id="3.30.450.20">
    <property type="entry name" value="PAS domain"/>
    <property type="match status" value="1"/>
</dbReference>
<dbReference type="Proteomes" id="UP000785200">
    <property type="component" value="Unassembled WGS sequence"/>
</dbReference>
<protein>
    <submittedName>
        <fullName evidence="6">Non-phototropic hypocotyl 1B</fullName>
    </submittedName>
</protein>
<evidence type="ECO:0000259" key="5">
    <source>
        <dbReference type="PROSITE" id="PS50113"/>
    </source>
</evidence>
<reference evidence="6" key="1">
    <citation type="submission" date="2019-07" db="EMBL/GenBank/DDBJ databases">
        <title>Hyphodiscus hymeniophilus genome sequencing and assembly.</title>
        <authorList>
            <person name="Kramer G."/>
            <person name="Nodwell J."/>
        </authorList>
    </citation>
    <scope>NUCLEOTIDE SEQUENCE</scope>
    <source>
        <strain evidence="6">ATCC 34498</strain>
    </source>
</reference>
<evidence type="ECO:0000256" key="1">
    <source>
        <dbReference type="ARBA" id="ARBA00022630"/>
    </source>
</evidence>
<dbReference type="PANTHER" id="PTHR47429:SF9">
    <property type="entry name" value="PAS DOMAIN-CONTAINING PROTEIN"/>
    <property type="match status" value="1"/>
</dbReference>
<proteinExistence type="predicted"/>